<proteinExistence type="inferred from homology"/>
<dbReference type="PROSITE" id="PS50160">
    <property type="entry name" value="DNA_LIGASE_A3"/>
    <property type="match status" value="1"/>
</dbReference>
<feature type="domain" description="ATP-dependent DNA ligase family profile" evidence="5">
    <location>
        <begin position="121"/>
        <end position="213"/>
    </location>
</feature>
<dbReference type="EMBL" id="JAVTTP010000001">
    <property type="protein sequence ID" value="MDT7827574.1"/>
    <property type="molecule type" value="Genomic_DNA"/>
</dbReference>
<protein>
    <recommendedName>
        <fullName evidence="2">DNA ligase (ATP)</fullName>
        <ecNumber evidence="2">6.5.1.1</ecNumber>
    </recommendedName>
</protein>
<dbReference type="InterPro" id="IPR016059">
    <property type="entry name" value="DNA_ligase_ATP-dep_CS"/>
</dbReference>
<comment type="catalytic activity">
    <reaction evidence="4">
        <text>ATP + (deoxyribonucleotide)n-3'-hydroxyl + 5'-phospho-(deoxyribonucleotide)m = (deoxyribonucleotide)n+m + AMP + diphosphate.</text>
        <dbReference type="EC" id="6.5.1.1"/>
    </reaction>
</comment>
<reference evidence="6 7" key="1">
    <citation type="submission" date="2023-09" db="EMBL/GenBank/DDBJ databases">
        <title>Novel taxa isolated from Blanes Bay.</title>
        <authorList>
            <person name="Rey-Velasco X."/>
            <person name="Lucena T."/>
        </authorList>
    </citation>
    <scope>NUCLEOTIDE SEQUENCE [LARGE SCALE GENOMIC DNA]</scope>
    <source>
        <strain evidence="6 7">S334</strain>
    </source>
</reference>
<evidence type="ECO:0000256" key="3">
    <source>
        <dbReference type="ARBA" id="ARBA00022598"/>
    </source>
</evidence>
<evidence type="ECO:0000313" key="7">
    <source>
        <dbReference type="Proteomes" id="UP001250656"/>
    </source>
</evidence>
<organism evidence="6 7">
    <name type="scientific">Pricia mediterranea</name>
    <dbReference type="NCBI Taxonomy" id="3076079"/>
    <lineage>
        <taxon>Bacteria</taxon>
        <taxon>Pseudomonadati</taxon>
        <taxon>Bacteroidota</taxon>
        <taxon>Flavobacteriia</taxon>
        <taxon>Flavobacteriales</taxon>
        <taxon>Flavobacteriaceae</taxon>
        <taxon>Pricia</taxon>
    </lineage>
</organism>
<dbReference type="InterPro" id="IPR012340">
    <property type="entry name" value="NA-bd_OB-fold"/>
</dbReference>
<sequence length="334" mass="38624">MDATTIQDLAGDGSIEKTDFPEFRSPMLATLTKNFFDDPDWIYERKLDGMRCLVYMVNGSPHLYSRNGKKANARFPELTEAMNSLSTRDFVIDGEIVAFEGKVTSFKKLQKRMQVADSEKARSIGVKTYLYIFDLLYFDGYALHDLPLVQRKQLLKRNFDWNEKVPLRYTPHRREKGQKFHKEACNKGWEGIIAKDGTSTYRHTRSRKWLKFKCVNGQELVIGGFTEPQGDRKGFGALLVGFYEGEKLQYAGKVGTGFSDEFLKEWRTNFDEIEQSDSPFSNYEDDNGGQNHWVAPDYVGQFEFTEWTDSNKLRHPSFVGIRDDKDPKAVKKEM</sequence>
<dbReference type="InterPro" id="IPR014146">
    <property type="entry name" value="LigD_ligase_dom"/>
</dbReference>
<evidence type="ECO:0000313" key="6">
    <source>
        <dbReference type="EMBL" id="MDT7827574.1"/>
    </source>
</evidence>
<dbReference type="InterPro" id="IPR012309">
    <property type="entry name" value="DNA_ligase_ATP-dep_C"/>
</dbReference>
<dbReference type="Gene3D" id="3.30.470.30">
    <property type="entry name" value="DNA ligase/mRNA capping enzyme"/>
    <property type="match status" value="1"/>
</dbReference>
<comment type="similarity">
    <text evidence="1">Belongs to the ATP-dependent DNA ligase family.</text>
</comment>
<dbReference type="InterPro" id="IPR012310">
    <property type="entry name" value="DNA_ligase_ATP-dep_cent"/>
</dbReference>
<dbReference type="GO" id="GO:0016874">
    <property type="term" value="F:ligase activity"/>
    <property type="evidence" value="ECO:0007669"/>
    <property type="project" value="UniProtKB-KW"/>
</dbReference>
<evidence type="ECO:0000256" key="1">
    <source>
        <dbReference type="ARBA" id="ARBA00007572"/>
    </source>
</evidence>
<evidence type="ECO:0000259" key="5">
    <source>
        <dbReference type="PROSITE" id="PS50160"/>
    </source>
</evidence>
<evidence type="ECO:0000256" key="2">
    <source>
        <dbReference type="ARBA" id="ARBA00012727"/>
    </source>
</evidence>
<dbReference type="InterPro" id="IPR050191">
    <property type="entry name" value="ATP-dep_DNA_ligase"/>
</dbReference>
<accession>A0ABU3L303</accession>
<dbReference type="PROSITE" id="PS00697">
    <property type="entry name" value="DNA_LIGASE_A1"/>
    <property type="match status" value="1"/>
</dbReference>
<gene>
    <name evidence="6" type="primary">ligD</name>
    <name evidence="6" type="ORF">RQM65_02705</name>
</gene>
<dbReference type="CDD" id="cd07906">
    <property type="entry name" value="Adenylation_DNA_ligase_LigD_LigC"/>
    <property type="match status" value="1"/>
</dbReference>
<dbReference type="NCBIfam" id="TIGR02779">
    <property type="entry name" value="NHEJ_ligase_lig"/>
    <property type="match status" value="1"/>
</dbReference>
<dbReference type="Pfam" id="PF04679">
    <property type="entry name" value="DNA_ligase_A_C"/>
    <property type="match status" value="1"/>
</dbReference>
<dbReference type="EC" id="6.5.1.1" evidence="2"/>
<keyword evidence="3 6" id="KW-0436">Ligase</keyword>
<dbReference type="PANTHER" id="PTHR45674:SF4">
    <property type="entry name" value="DNA LIGASE 1"/>
    <property type="match status" value="1"/>
</dbReference>
<keyword evidence="7" id="KW-1185">Reference proteome</keyword>
<dbReference type="Proteomes" id="UP001250656">
    <property type="component" value="Unassembled WGS sequence"/>
</dbReference>
<dbReference type="CDD" id="cd07971">
    <property type="entry name" value="OBF_DNA_ligase_LigD"/>
    <property type="match status" value="1"/>
</dbReference>
<dbReference type="SUPFAM" id="SSF50249">
    <property type="entry name" value="Nucleic acid-binding proteins"/>
    <property type="match status" value="1"/>
</dbReference>
<dbReference type="PANTHER" id="PTHR45674">
    <property type="entry name" value="DNA LIGASE 1/3 FAMILY MEMBER"/>
    <property type="match status" value="1"/>
</dbReference>
<dbReference type="SUPFAM" id="SSF56091">
    <property type="entry name" value="DNA ligase/mRNA capping enzyme, catalytic domain"/>
    <property type="match status" value="1"/>
</dbReference>
<name>A0ABU3L303_9FLAO</name>
<dbReference type="Gene3D" id="2.40.50.140">
    <property type="entry name" value="Nucleic acid-binding proteins"/>
    <property type="match status" value="1"/>
</dbReference>
<dbReference type="RefSeq" id="WP_314012552.1">
    <property type="nucleotide sequence ID" value="NZ_JAVTTP010000001.1"/>
</dbReference>
<comment type="caution">
    <text evidence="6">The sequence shown here is derived from an EMBL/GenBank/DDBJ whole genome shotgun (WGS) entry which is preliminary data.</text>
</comment>
<dbReference type="Pfam" id="PF01068">
    <property type="entry name" value="DNA_ligase_A_M"/>
    <property type="match status" value="1"/>
</dbReference>
<evidence type="ECO:0000256" key="4">
    <source>
        <dbReference type="ARBA" id="ARBA00034003"/>
    </source>
</evidence>